<sequence length="326" mass="36673">MLFRNRRTGYELDIEFRPFRPGDEAGFRECIEDFYGEGYPYKEYFEPGYLAEKCARGAMLVLCGVTSGGEIVNTCAIRYDGEFPGSGLMLLRVVKDKCRGMGIGREQERVQLEYAARRKSVSLYADVMTHDCVSQHGLATNGFILTGLRPVLYKASVMVPDMAWPEGARLSQAVMCRRGAMEDAGEIYCPAEHRAVAEEIYARLGVGVCLRDCAGRLPERAVIHEESDPEHDNRVWLIERAGEDLLRRLDGVRESAFLCYLNLRSDGADGAYRALVERGFRFAGLKPLNENGEYLLMASGALKDSWTETLCIDEPGQWLIEYIMRG</sequence>
<comment type="caution">
    <text evidence="2">The sequence shown here is derived from an EMBL/GenBank/DDBJ whole genome shotgun (WGS) entry which is preliminary data.</text>
</comment>
<dbReference type="AlphaFoldDB" id="A0A9D1G4Y7"/>
<dbReference type="EMBL" id="DVJS01000052">
    <property type="protein sequence ID" value="HIS96794.1"/>
    <property type="molecule type" value="Genomic_DNA"/>
</dbReference>
<dbReference type="InterPro" id="IPR016181">
    <property type="entry name" value="Acyl_CoA_acyltransferase"/>
</dbReference>
<dbReference type="GO" id="GO:0016747">
    <property type="term" value="F:acyltransferase activity, transferring groups other than amino-acyl groups"/>
    <property type="evidence" value="ECO:0007669"/>
    <property type="project" value="InterPro"/>
</dbReference>
<dbReference type="PROSITE" id="PS51186">
    <property type="entry name" value="GNAT"/>
    <property type="match status" value="1"/>
</dbReference>
<name>A0A9D1G4Y7_9FIRM</name>
<organism evidence="2 3">
    <name type="scientific">Candidatus Scatomorpha pullistercoris</name>
    <dbReference type="NCBI Taxonomy" id="2840929"/>
    <lineage>
        <taxon>Bacteria</taxon>
        <taxon>Bacillati</taxon>
        <taxon>Bacillota</taxon>
        <taxon>Clostridia</taxon>
        <taxon>Eubacteriales</taxon>
        <taxon>Candidatus Scatomorpha</taxon>
    </lineage>
</organism>
<dbReference type="Gene3D" id="3.40.630.30">
    <property type="match status" value="1"/>
</dbReference>
<dbReference type="InterPro" id="IPR000182">
    <property type="entry name" value="GNAT_dom"/>
</dbReference>
<evidence type="ECO:0000313" key="2">
    <source>
        <dbReference type="EMBL" id="HIS96794.1"/>
    </source>
</evidence>
<protein>
    <recommendedName>
        <fullName evidence="1">N-acetyltransferase domain-containing protein</fullName>
    </recommendedName>
</protein>
<accession>A0A9D1G4Y7</accession>
<proteinExistence type="predicted"/>
<reference evidence="2" key="2">
    <citation type="journal article" date="2021" name="PeerJ">
        <title>Extensive microbial diversity within the chicken gut microbiome revealed by metagenomics and culture.</title>
        <authorList>
            <person name="Gilroy R."/>
            <person name="Ravi A."/>
            <person name="Getino M."/>
            <person name="Pursley I."/>
            <person name="Horton D.L."/>
            <person name="Alikhan N.F."/>
            <person name="Baker D."/>
            <person name="Gharbi K."/>
            <person name="Hall N."/>
            <person name="Watson M."/>
            <person name="Adriaenssens E.M."/>
            <person name="Foster-Nyarko E."/>
            <person name="Jarju S."/>
            <person name="Secka A."/>
            <person name="Antonio M."/>
            <person name="Oren A."/>
            <person name="Chaudhuri R.R."/>
            <person name="La Ragione R."/>
            <person name="Hildebrand F."/>
            <person name="Pallen M.J."/>
        </authorList>
    </citation>
    <scope>NUCLEOTIDE SEQUENCE</scope>
    <source>
        <strain evidence="2">ChiHecec3B27-6122</strain>
    </source>
</reference>
<dbReference type="SUPFAM" id="SSF55729">
    <property type="entry name" value="Acyl-CoA N-acyltransferases (Nat)"/>
    <property type="match status" value="1"/>
</dbReference>
<gene>
    <name evidence="2" type="ORF">IAD42_02345</name>
</gene>
<evidence type="ECO:0000259" key="1">
    <source>
        <dbReference type="PROSITE" id="PS51186"/>
    </source>
</evidence>
<feature type="domain" description="N-acetyltransferase" evidence="1">
    <location>
        <begin position="14"/>
        <end position="163"/>
    </location>
</feature>
<evidence type="ECO:0000313" key="3">
    <source>
        <dbReference type="Proteomes" id="UP000886876"/>
    </source>
</evidence>
<dbReference type="Proteomes" id="UP000886876">
    <property type="component" value="Unassembled WGS sequence"/>
</dbReference>
<reference evidence="2" key="1">
    <citation type="submission" date="2020-10" db="EMBL/GenBank/DDBJ databases">
        <authorList>
            <person name="Gilroy R."/>
        </authorList>
    </citation>
    <scope>NUCLEOTIDE SEQUENCE</scope>
    <source>
        <strain evidence="2">ChiHecec3B27-6122</strain>
    </source>
</reference>